<organism evidence="7">
    <name type="scientific">Pseudogymnoascus destructans</name>
    <dbReference type="NCBI Taxonomy" id="655981"/>
    <lineage>
        <taxon>Eukaryota</taxon>
        <taxon>Fungi</taxon>
        <taxon>Dikarya</taxon>
        <taxon>Ascomycota</taxon>
        <taxon>Pezizomycotina</taxon>
        <taxon>Leotiomycetes</taxon>
        <taxon>Thelebolales</taxon>
        <taxon>Thelebolaceae</taxon>
        <taxon>Pseudogymnoascus</taxon>
    </lineage>
</organism>
<dbReference type="VEuPathDB" id="FungiDB:GMDG_00074"/>
<dbReference type="PROSITE" id="PS50055">
    <property type="entry name" value="TYR_PHOSPHATASE_PTP"/>
    <property type="match status" value="1"/>
</dbReference>
<reference evidence="7" key="1">
    <citation type="submission" date="2016-03" db="EMBL/GenBank/DDBJ databases">
        <title>Updated assembly of Pseudogymnoascus destructans, the fungus causing white-nose syndrome of bats.</title>
        <authorList>
            <person name="Palmer J.M."/>
            <person name="Drees K.P."/>
            <person name="Foster J.T."/>
            <person name="Lindner D.L."/>
        </authorList>
    </citation>
    <scope>NUCLEOTIDE SEQUENCE [LARGE SCALE GENOMIC DNA]</scope>
    <source>
        <strain evidence="7">20631-21</strain>
    </source>
</reference>
<dbReference type="CDD" id="cd18533">
    <property type="entry name" value="PTP_fungal"/>
    <property type="match status" value="1"/>
</dbReference>
<dbReference type="EMBL" id="KV441387">
    <property type="protein sequence ID" value="OAF62562.1"/>
    <property type="molecule type" value="Genomic_DNA"/>
</dbReference>
<dbReference type="PROSITE" id="PS50056">
    <property type="entry name" value="TYR_PHOSPHATASE_2"/>
    <property type="match status" value="1"/>
</dbReference>
<evidence type="ECO:0000256" key="2">
    <source>
        <dbReference type="ARBA" id="ARBA00013064"/>
    </source>
</evidence>
<dbReference type="InterPro" id="IPR029021">
    <property type="entry name" value="Prot-tyrosine_phosphatase-like"/>
</dbReference>
<dbReference type="AlphaFoldDB" id="A0A177AM36"/>
<evidence type="ECO:0000259" key="5">
    <source>
        <dbReference type="PROSITE" id="PS50056"/>
    </source>
</evidence>
<dbReference type="SUPFAM" id="SSF52821">
    <property type="entry name" value="Rhodanese/Cell cycle control phosphatase"/>
    <property type="match status" value="1"/>
</dbReference>
<feature type="compositionally biased region" description="Polar residues" evidence="3">
    <location>
        <begin position="21"/>
        <end position="31"/>
    </location>
</feature>
<dbReference type="CDD" id="cd01446">
    <property type="entry name" value="DSP_MapKP"/>
    <property type="match status" value="1"/>
</dbReference>
<dbReference type="PANTHER" id="PTHR19134">
    <property type="entry name" value="RECEPTOR-TYPE TYROSINE-PROTEIN PHOSPHATASE"/>
    <property type="match status" value="1"/>
</dbReference>
<evidence type="ECO:0000259" key="6">
    <source>
        <dbReference type="PROSITE" id="PS50206"/>
    </source>
</evidence>
<feature type="compositionally biased region" description="Pro residues" evidence="3">
    <location>
        <begin position="1"/>
        <end position="10"/>
    </location>
</feature>
<feature type="compositionally biased region" description="Low complexity" evidence="3">
    <location>
        <begin position="33"/>
        <end position="52"/>
    </location>
</feature>
<evidence type="ECO:0000259" key="4">
    <source>
        <dbReference type="PROSITE" id="PS50055"/>
    </source>
</evidence>
<dbReference type="InterPro" id="IPR036873">
    <property type="entry name" value="Rhodanese-like_dom_sf"/>
</dbReference>
<dbReference type="PROSITE" id="PS50206">
    <property type="entry name" value="RHODANESE_3"/>
    <property type="match status" value="1"/>
</dbReference>
<dbReference type="GeneID" id="36284022"/>
<dbReference type="Pfam" id="PF00581">
    <property type="entry name" value="Rhodanese"/>
    <property type="match status" value="1"/>
</dbReference>
<dbReference type="InterPro" id="IPR003595">
    <property type="entry name" value="Tyr_Pase_cat"/>
</dbReference>
<dbReference type="InterPro" id="IPR001763">
    <property type="entry name" value="Rhodanese-like_dom"/>
</dbReference>
<feature type="domain" description="Tyrosine-protein phosphatase" evidence="4">
    <location>
        <begin position="534"/>
        <end position="856"/>
    </location>
</feature>
<dbReference type="Pfam" id="PF00102">
    <property type="entry name" value="Y_phosphatase"/>
    <property type="match status" value="1"/>
</dbReference>
<evidence type="ECO:0000256" key="3">
    <source>
        <dbReference type="SAM" id="MobiDB-lite"/>
    </source>
</evidence>
<dbReference type="EC" id="3.1.3.48" evidence="2"/>
<dbReference type="InterPro" id="IPR016130">
    <property type="entry name" value="Tyr_Pase_AS"/>
</dbReference>
<proteinExistence type="inferred from homology"/>
<feature type="domain" description="Tyrosine specific protein phosphatases" evidence="5">
    <location>
        <begin position="734"/>
        <end position="847"/>
    </location>
</feature>
<dbReference type="PANTHER" id="PTHR19134:SF561">
    <property type="entry name" value="PROTEIN TYROSINE PHOSPHATASE 36E, ISOFORM A"/>
    <property type="match status" value="1"/>
</dbReference>
<dbReference type="RefSeq" id="XP_024327834.1">
    <property type="nucleotide sequence ID" value="XM_024464616.1"/>
</dbReference>
<dbReference type="PROSITE" id="PS00383">
    <property type="entry name" value="TYR_PHOSPHATASE_1"/>
    <property type="match status" value="1"/>
</dbReference>
<name>A0A177AM36_9PEZI</name>
<protein>
    <recommendedName>
        <fullName evidence="2">protein-tyrosine-phosphatase</fullName>
        <ecNumber evidence="2">3.1.3.48</ecNumber>
    </recommendedName>
</protein>
<accession>A0A177AM36</accession>
<evidence type="ECO:0000256" key="1">
    <source>
        <dbReference type="ARBA" id="ARBA00009649"/>
    </source>
</evidence>
<dbReference type="PRINTS" id="PR00700">
    <property type="entry name" value="PRTYPHPHTASE"/>
</dbReference>
<feature type="compositionally biased region" description="Basic and acidic residues" evidence="3">
    <location>
        <begin position="227"/>
        <end position="238"/>
    </location>
</feature>
<dbReference type="GO" id="GO:0004725">
    <property type="term" value="F:protein tyrosine phosphatase activity"/>
    <property type="evidence" value="ECO:0007669"/>
    <property type="project" value="UniProtKB-EC"/>
</dbReference>
<dbReference type="SUPFAM" id="SSF52799">
    <property type="entry name" value="(Phosphotyrosine protein) phosphatases II"/>
    <property type="match status" value="1"/>
</dbReference>
<dbReference type="InterPro" id="IPR000242">
    <property type="entry name" value="PTP_cat"/>
</dbReference>
<feature type="region of interest" description="Disordered" evidence="3">
    <location>
        <begin position="1"/>
        <end position="96"/>
    </location>
</feature>
<feature type="region of interest" description="Disordered" evidence="3">
    <location>
        <begin position="227"/>
        <end position="257"/>
    </location>
</feature>
<dbReference type="eggNOG" id="KOG0789">
    <property type="taxonomic scope" value="Eukaryota"/>
</dbReference>
<dbReference type="InterPro" id="IPR000387">
    <property type="entry name" value="Tyr_Pase_dom"/>
</dbReference>
<dbReference type="Gene3D" id="3.40.250.10">
    <property type="entry name" value="Rhodanese-like domain"/>
    <property type="match status" value="1"/>
</dbReference>
<gene>
    <name evidence="7" type="ORF">VC83_00929</name>
</gene>
<feature type="domain" description="Rhodanese" evidence="6">
    <location>
        <begin position="284"/>
        <end position="397"/>
    </location>
</feature>
<comment type="similarity">
    <text evidence="1">Belongs to the protein-tyrosine phosphatase family. Non-receptor class subfamily.</text>
</comment>
<sequence length="898" mass="99348">MKAAARPPPRSTRSHSHRPKTPSSAGGSPLTQAIRAPSSAAPPTIPASFSPIRTPGGKEQARPSSPNYFGLVVDPGNNTRDSGSGPKDNRSPTASSVQCYIEQTPRNISIENRANFDAFRKQSEANQSFSLGHGNLSHFASAPVLPAHAHGYKSAAGHDRNTEAKRTNSAVTTISNSWLSPARHSNTFPTEASPILGLPMQELPMTAELSQPLAPVREHMLSQLGDRHPRLSLPDDRPSPSTPHTSQQTDIPRAETLPPVLQDGPSFISAPDLRDFLKTQSSLDYLLLDLRVAPQYSQSRIRNALNLCIPTTLLKRPSFNLAKLTDTFKVPEEKAQFSRWSECRYIIVYDSHSAEKKDAVAPLNTIKKFTNEGWNGKAYILKGGYKAFSAIQSDAIDQKPTNDTQNATNLSLGSLFPNAADVAGGCAMPQTKSVANPFFSNIRQNMDLVGGVGQIDIRRPDDADQLADDFLPTWLRSATDKEDHGKTVSDKFLHIEQIEQSRMQNALSSRVSYGTPTARSDNDVQIAGFEKGGKNRYNNIWPFEHSRVRLQGRAEGVCDYVNATHIKPLWSNKRYIASQGPLPATFEDFWSVIWDQDVRVIVMLTAESEGGQVKCHPYWSAQEYGRFKITSSAEKRVPLEPIKHFRPIRKESFGRRRANTVVESAIPEASPGDNPDVVVRTITLSCSTQPHAPARQIMQLQYSSWPDFGTTARPSQLLGIIELSNSLQHGALPPAVASQINLEEPEPDQSLPPILVHCSAGCGRTGTFCTVDSVIDILKRQRKENLSGVTPMDISTEEETDYLTTKHASKDMENDWLFNPNIDLIERTVADLRKQRISMVQSLRQYVLCYEAVLEWIVQQYQAPKRERSGSESLASDDRRGWICMCGTVGGHYDIDDL</sequence>
<dbReference type="OrthoDB" id="6058203at2759"/>
<dbReference type="SMART" id="SM00194">
    <property type="entry name" value="PTPc"/>
    <property type="match status" value="1"/>
</dbReference>
<dbReference type="Gene3D" id="3.90.190.10">
    <property type="entry name" value="Protein tyrosine phosphatase superfamily"/>
    <property type="match status" value="1"/>
</dbReference>
<dbReference type="InterPro" id="IPR050348">
    <property type="entry name" value="Protein-Tyr_Phosphatase"/>
</dbReference>
<dbReference type="Proteomes" id="UP000077154">
    <property type="component" value="Unassembled WGS sequence"/>
</dbReference>
<evidence type="ECO:0000313" key="7">
    <source>
        <dbReference type="EMBL" id="OAF62562.1"/>
    </source>
</evidence>
<dbReference type="SMART" id="SM00404">
    <property type="entry name" value="PTPc_motif"/>
    <property type="match status" value="1"/>
</dbReference>